<evidence type="ECO:0000256" key="1">
    <source>
        <dbReference type="SAM" id="MobiDB-lite"/>
    </source>
</evidence>
<proteinExistence type="predicted"/>
<name>A0ABT3TQ76_9ACTN</name>
<dbReference type="EMBL" id="JAPHNL010000001">
    <property type="protein sequence ID" value="MCX3058213.1"/>
    <property type="molecule type" value="Genomic_DNA"/>
</dbReference>
<dbReference type="RefSeq" id="WP_266595040.1">
    <property type="nucleotide sequence ID" value="NZ_JAPHNL010000001.1"/>
</dbReference>
<evidence type="ECO:0000313" key="2">
    <source>
        <dbReference type="EMBL" id="MCX3058213.1"/>
    </source>
</evidence>
<keyword evidence="3" id="KW-1185">Reference proteome</keyword>
<sequence>MADDGPRRMWERCRGIVDGLELPDPFDAVTFIGMLGRARERTIEVVPIAHAPHIPCGLLVTTDHTDRILYATDTTPLHQQHILLHEAAHLICGHDKAAPTDSEAASPLLPHLSGALVKRVLGRTVYTEPLEREAELLASLILCRAEAGPHAPPRGTPQTRLESVFGTRRSRNTRRG</sequence>
<protein>
    <submittedName>
        <fullName evidence="2">ParH-like protein</fullName>
    </submittedName>
</protein>
<comment type="caution">
    <text evidence="2">The sequence shown here is derived from an EMBL/GenBank/DDBJ whole genome shotgun (WGS) entry which is preliminary data.</text>
</comment>
<gene>
    <name evidence="2" type="ORF">OFY01_00170</name>
</gene>
<feature type="region of interest" description="Disordered" evidence="1">
    <location>
        <begin position="147"/>
        <end position="176"/>
    </location>
</feature>
<reference evidence="2" key="1">
    <citation type="submission" date="2022-10" db="EMBL/GenBank/DDBJ databases">
        <title>Streptomyces beihaiensis sp. nov., a chitin degrading actinobacterium, isolated from shrimp pond soil.</title>
        <authorList>
            <person name="Xie J."/>
            <person name="Shen N."/>
        </authorList>
    </citation>
    <scope>NUCLEOTIDE SEQUENCE</scope>
    <source>
        <strain evidence="2">GXMU-J5</strain>
    </source>
</reference>
<organism evidence="2 3">
    <name type="scientific">Streptomyces beihaiensis</name>
    <dbReference type="NCBI Taxonomy" id="2984495"/>
    <lineage>
        <taxon>Bacteria</taxon>
        <taxon>Bacillati</taxon>
        <taxon>Actinomycetota</taxon>
        <taxon>Actinomycetes</taxon>
        <taxon>Kitasatosporales</taxon>
        <taxon>Streptomycetaceae</taxon>
        <taxon>Streptomyces</taxon>
    </lineage>
</organism>
<accession>A0ABT3TQ76</accession>
<evidence type="ECO:0000313" key="3">
    <source>
        <dbReference type="Proteomes" id="UP001163064"/>
    </source>
</evidence>
<dbReference type="Proteomes" id="UP001163064">
    <property type="component" value="Unassembled WGS sequence"/>
</dbReference>